<dbReference type="AlphaFoldDB" id="A0A4R6YX72"/>
<feature type="transmembrane region" description="Helical" evidence="1">
    <location>
        <begin position="403"/>
        <end position="424"/>
    </location>
</feature>
<feature type="transmembrane region" description="Helical" evidence="1">
    <location>
        <begin position="61"/>
        <end position="84"/>
    </location>
</feature>
<comment type="caution">
    <text evidence="2">The sequence shown here is derived from an EMBL/GenBank/DDBJ whole genome shotgun (WGS) entry which is preliminary data.</text>
</comment>
<feature type="transmembrane region" description="Helical" evidence="1">
    <location>
        <begin position="201"/>
        <end position="219"/>
    </location>
</feature>
<dbReference type="RefSeq" id="WP_133819166.1">
    <property type="nucleotide sequence ID" value="NZ_SNZH01000007.1"/>
</dbReference>
<feature type="transmembrane region" description="Helical" evidence="1">
    <location>
        <begin position="253"/>
        <end position="269"/>
    </location>
</feature>
<organism evidence="2 3">
    <name type="scientific">Tahibacter aquaticus</name>
    <dbReference type="NCBI Taxonomy" id="520092"/>
    <lineage>
        <taxon>Bacteria</taxon>
        <taxon>Pseudomonadati</taxon>
        <taxon>Pseudomonadota</taxon>
        <taxon>Gammaproteobacteria</taxon>
        <taxon>Lysobacterales</taxon>
        <taxon>Rhodanobacteraceae</taxon>
        <taxon>Tahibacter</taxon>
    </lineage>
</organism>
<evidence type="ECO:0008006" key="4">
    <source>
        <dbReference type="Google" id="ProtNLM"/>
    </source>
</evidence>
<name>A0A4R6YX72_9GAMM</name>
<keyword evidence="3" id="KW-1185">Reference proteome</keyword>
<dbReference type="Proteomes" id="UP000295293">
    <property type="component" value="Unassembled WGS sequence"/>
</dbReference>
<reference evidence="2 3" key="1">
    <citation type="submission" date="2019-03" db="EMBL/GenBank/DDBJ databases">
        <title>Genomic Encyclopedia of Type Strains, Phase IV (KMG-IV): sequencing the most valuable type-strain genomes for metagenomic binning, comparative biology and taxonomic classification.</title>
        <authorList>
            <person name="Goeker M."/>
        </authorList>
    </citation>
    <scope>NUCLEOTIDE SEQUENCE [LARGE SCALE GENOMIC DNA]</scope>
    <source>
        <strain evidence="2 3">DSM 21667</strain>
    </source>
</reference>
<protein>
    <recommendedName>
        <fullName evidence="4">Dolichyl-phosphate-mannose-protein mannosyltransferase</fullName>
    </recommendedName>
</protein>
<dbReference type="EMBL" id="SNZH01000007">
    <property type="protein sequence ID" value="TDR43262.1"/>
    <property type="molecule type" value="Genomic_DNA"/>
</dbReference>
<keyword evidence="1" id="KW-0472">Membrane</keyword>
<proteinExistence type="predicted"/>
<evidence type="ECO:0000256" key="1">
    <source>
        <dbReference type="SAM" id="Phobius"/>
    </source>
</evidence>
<gene>
    <name evidence="2" type="ORF">DFR29_107275</name>
</gene>
<keyword evidence="1" id="KW-0812">Transmembrane</keyword>
<accession>A0A4R6YX72</accession>
<feature type="transmembrane region" description="Helical" evidence="1">
    <location>
        <begin position="315"/>
        <end position="337"/>
    </location>
</feature>
<feature type="transmembrane region" description="Helical" evidence="1">
    <location>
        <begin position="436"/>
        <end position="452"/>
    </location>
</feature>
<sequence length="467" mass="50406">MSGAVLLAWAGAFLLGLAVWLALAGRPRQAGDWLAGSGYAVLLGLLACGGLVALSPQAPGAQLFAATLPWLALALTAAACAAFWRWRREAPALAPSGRLSPRLPYWCGLLLLAVLLRFVVLVDEAVLRPVFVWDAWNAWSLKAKTWFELGQVSYINPLQWWEPLSTGSHTALAWRYPELLSRVELYLAAAAGAWNESAVGLAWPIVWAALLCGCAGQWLALGMNRLLVLVLTYVLASLPLLSVHAGLAGYADLWVATALSFGVLAWLRWRQSRDRGQLALAVLCLLLLPLLKFEGAVWSLLVLGLALGVEMPPRWRWIGLAAAAGLVLLVLLAAWLLQMPWLALVRDTISGATGGSSDISRSSAALAFATGLFGQSNWHLLWPLLLGCMLWQRQHLRGEPGTLALLLGGGLAALFCLFVFTPAAKWAASETASNRLVLHWVPLAVSLLGLLLREFRWPGHTASETAH</sequence>
<dbReference type="OrthoDB" id="5761505at2"/>
<evidence type="ECO:0000313" key="3">
    <source>
        <dbReference type="Proteomes" id="UP000295293"/>
    </source>
</evidence>
<feature type="transmembrane region" description="Helical" evidence="1">
    <location>
        <begin position="105"/>
        <end position="122"/>
    </location>
</feature>
<evidence type="ECO:0000313" key="2">
    <source>
        <dbReference type="EMBL" id="TDR43262.1"/>
    </source>
</evidence>
<keyword evidence="1" id="KW-1133">Transmembrane helix</keyword>
<feature type="transmembrane region" description="Helical" evidence="1">
    <location>
        <begin position="226"/>
        <end position="247"/>
    </location>
</feature>
<feature type="transmembrane region" description="Helical" evidence="1">
    <location>
        <begin position="281"/>
        <end position="309"/>
    </location>
</feature>
<feature type="transmembrane region" description="Helical" evidence="1">
    <location>
        <begin position="36"/>
        <end position="55"/>
    </location>
</feature>
<feature type="transmembrane region" description="Helical" evidence="1">
    <location>
        <begin position="6"/>
        <end position="24"/>
    </location>
</feature>